<feature type="transmembrane region" description="Helical" evidence="1">
    <location>
        <begin position="12"/>
        <end position="34"/>
    </location>
</feature>
<reference evidence="3" key="1">
    <citation type="journal article" date="2018" name="Nat. Plants">
        <title>Whole-genome landscape of Medicago truncatula symbiotic genes.</title>
        <authorList>
            <person name="Pecrix Y."/>
            <person name="Gamas P."/>
            <person name="Carrere S."/>
        </authorList>
    </citation>
    <scope>NUCLEOTIDE SEQUENCE</scope>
    <source>
        <tissue evidence="3">Leaves</tissue>
    </source>
</reference>
<dbReference type="Gramene" id="rna39740">
    <property type="protein sequence ID" value="RHN45412.1"/>
    <property type="gene ID" value="gene39740"/>
</dbReference>
<evidence type="ECO:0000313" key="3">
    <source>
        <dbReference type="EMBL" id="RHN45412.1"/>
    </source>
</evidence>
<proteinExistence type="predicted"/>
<dbReference type="Proteomes" id="UP000265566">
    <property type="component" value="Chromosome 7"/>
</dbReference>
<accession>A0A396GWD9</accession>
<dbReference type="EMBL" id="PSQE01000007">
    <property type="protein sequence ID" value="RHN45412.1"/>
    <property type="molecule type" value="Genomic_DNA"/>
</dbReference>
<name>A0A396GWD9_MEDTR</name>
<dbReference type="Pfam" id="PF07127">
    <property type="entry name" value="Nodulin_late"/>
    <property type="match status" value="1"/>
</dbReference>
<keyword evidence="1" id="KW-1133">Transmembrane helix</keyword>
<keyword evidence="1" id="KW-0472">Membrane</keyword>
<dbReference type="InterPro" id="IPR009810">
    <property type="entry name" value="Nodulin_late_dom"/>
</dbReference>
<feature type="domain" description="Late nodulin" evidence="2">
    <location>
        <begin position="13"/>
        <end position="62"/>
    </location>
</feature>
<comment type="caution">
    <text evidence="3">The sequence shown here is derived from an EMBL/GenBank/DDBJ whole genome shotgun (WGS) entry which is preliminary data.</text>
</comment>
<evidence type="ECO:0000259" key="2">
    <source>
        <dbReference type="Pfam" id="PF07127"/>
    </source>
</evidence>
<sequence length="77" mass="9027">MMSFRSFKRGNNMYEVVKFVYVMIIIFSPFHVAMNFEPFIRCLSANDCPNDMCELPQKPMCLIYSYETLTAGKCICF</sequence>
<keyword evidence="1" id="KW-0812">Transmembrane</keyword>
<organism evidence="3">
    <name type="scientific">Medicago truncatula</name>
    <name type="common">Barrel medic</name>
    <name type="synonym">Medicago tribuloides</name>
    <dbReference type="NCBI Taxonomy" id="3880"/>
    <lineage>
        <taxon>Eukaryota</taxon>
        <taxon>Viridiplantae</taxon>
        <taxon>Streptophyta</taxon>
        <taxon>Embryophyta</taxon>
        <taxon>Tracheophyta</taxon>
        <taxon>Spermatophyta</taxon>
        <taxon>Magnoliopsida</taxon>
        <taxon>eudicotyledons</taxon>
        <taxon>Gunneridae</taxon>
        <taxon>Pentapetalae</taxon>
        <taxon>rosids</taxon>
        <taxon>fabids</taxon>
        <taxon>Fabales</taxon>
        <taxon>Fabaceae</taxon>
        <taxon>Papilionoideae</taxon>
        <taxon>50 kb inversion clade</taxon>
        <taxon>NPAAA clade</taxon>
        <taxon>Hologalegina</taxon>
        <taxon>IRL clade</taxon>
        <taxon>Trifolieae</taxon>
        <taxon>Medicago</taxon>
    </lineage>
</organism>
<dbReference type="GO" id="GO:0046872">
    <property type="term" value="F:metal ion binding"/>
    <property type="evidence" value="ECO:0007669"/>
    <property type="project" value="InterPro"/>
</dbReference>
<evidence type="ECO:0000256" key="1">
    <source>
        <dbReference type="SAM" id="Phobius"/>
    </source>
</evidence>
<gene>
    <name evidence="3" type="ORF">MtrunA17_Chr7g0230841</name>
</gene>
<dbReference type="AlphaFoldDB" id="A0A396GWD9"/>
<protein>
    <submittedName>
        <fullName evidence="3">Putative Late nodulin</fullName>
    </submittedName>
</protein>